<keyword evidence="8" id="KW-1185">Reference proteome</keyword>
<evidence type="ECO:0000259" key="6">
    <source>
        <dbReference type="Pfam" id="PF06305"/>
    </source>
</evidence>
<feature type="transmembrane region" description="Helical" evidence="5">
    <location>
        <begin position="7"/>
        <end position="25"/>
    </location>
</feature>
<proteinExistence type="predicted"/>
<comment type="caution">
    <text evidence="7">The sequence shown here is derived from an EMBL/GenBank/DDBJ whole genome shotgun (WGS) entry which is preliminary data.</text>
</comment>
<dbReference type="Proteomes" id="UP000718564">
    <property type="component" value="Unassembled WGS sequence"/>
</dbReference>
<keyword evidence="3 5" id="KW-1133">Transmembrane helix</keyword>
<evidence type="ECO:0000256" key="3">
    <source>
        <dbReference type="ARBA" id="ARBA00022989"/>
    </source>
</evidence>
<feature type="transmembrane region" description="Helical" evidence="5">
    <location>
        <begin position="45"/>
        <end position="69"/>
    </location>
</feature>
<feature type="domain" description="Lipopolysaccharide assembly protein A" evidence="6">
    <location>
        <begin position="26"/>
        <end position="63"/>
    </location>
</feature>
<dbReference type="Pfam" id="PF06305">
    <property type="entry name" value="LapA_dom"/>
    <property type="match status" value="1"/>
</dbReference>
<evidence type="ECO:0000256" key="1">
    <source>
        <dbReference type="ARBA" id="ARBA00022475"/>
    </source>
</evidence>
<evidence type="ECO:0000313" key="7">
    <source>
        <dbReference type="EMBL" id="NMG17981.1"/>
    </source>
</evidence>
<dbReference type="EMBL" id="QMEB01000001">
    <property type="protein sequence ID" value="NMG17981.1"/>
    <property type="molecule type" value="Genomic_DNA"/>
</dbReference>
<sequence>MKTFANLLISIVIASWVLGVAILSVQNAEPVSLKLLTFQSIQIPVGIVLAFCAGIGIVGVALLQPLWGLAGSEQRNSRLEDETEFFADEEF</sequence>
<name>A0ABX1P1Y1_9CYAN</name>
<keyword evidence="2 5" id="KW-0812">Transmembrane</keyword>
<reference evidence="7 8" key="1">
    <citation type="submission" date="2018-06" db="EMBL/GenBank/DDBJ databases">
        <title>Comparative genomics of Brasilonema spp. strains.</title>
        <authorList>
            <person name="Alvarenga D.O."/>
            <person name="Fiore M.F."/>
            <person name="Varani A.M."/>
        </authorList>
    </citation>
    <scope>NUCLEOTIDE SEQUENCE [LARGE SCALE GENOMIC DNA]</scope>
    <source>
        <strain evidence="7 8">SPC951</strain>
    </source>
</reference>
<gene>
    <name evidence="7" type="ORF">DP116_00390</name>
</gene>
<evidence type="ECO:0000256" key="5">
    <source>
        <dbReference type="SAM" id="Phobius"/>
    </source>
</evidence>
<evidence type="ECO:0000256" key="2">
    <source>
        <dbReference type="ARBA" id="ARBA00022692"/>
    </source>
</evidence>
<organism evidence="7 8">
    <name type="scientific">Brasilonema bromeliae SPC951</name>
    <dbReference type="NCBI Taxonomy" id="385972"/>
    <lineage>
        <taxon>Bacteria</taxon>
        <taxon>Bacillati</taxon>
        <taxon>Cyanobacteriota</taxon>
        <taxon>Cyanophyceae</taxon>
        <taxon>Nostocales</taxon>
        <taxon>Scytonemataceae</taxon>
        <taxon>Brasilonema</taxon>
        <taxon>Bromeliae group (in: Brasilonema)</taxon>
    </lineage>
</organism>
<dbReference type="RefSeq" id="WP_169153272.1">
    <property type="nucleotide sequence ID" value="NZ_CAWPJE010000193.1"/>
</dbReference>
<evidence type="ECO:0000256" key="4">
    <source>
        <dbReference type="ARBA" id="ARBA00023136"/>
    </source>
</evidence>
<evidence type="ECO:0000313" key="8">
    <source>
        <dbReference type="Proteomes" id="UP000718564"/>
    </source>
</evidence>
<dbReference type="InterPro" id="IPR010445">
    <property type="entry name" value="LapA_dom"/>
</dbReference>
<protein>
    <submittedName>
        <fullName evidence="7">DUF1049 domain-containing protein</fullName>
    </submittedName>
</protein>
<keyword evidence="1" id="KW-1003">Cell membrane</keyword>
<accession>A0ABX1P1Y1</accession>
<keyword evidence="4 5" id="KW-0472">Membrane</keyword>